<comment type="similarity">
    <text evidence="2">Belongs to the small GTPase superfamily. Ran family.</text>
</comment>
<dbReference type="eggNOG" id="KOG0096">
    <property type="taxonomic scope" value="Eukaryota"/>
</dbReference>
<dbReference type="GO" id="GO:0005525">
    <property type="term" value="F:GTP binding"/>
    <property type="evidence" value="ECO:0007669"/>
    <property type="project" value="UniProtKB-KW"/>
</dbReference>
<dbReference type="PRINTS" id="PR00449">
    <property type="entry name" value="RASTRNSFRMNG"/>
</dbReference>
<dbReference type="Proteomes" id="UP000006671">
    <property type="component" value="Unassembled WGS sequence"/>
</dbReference>
<dbReference type="KEGG" id="ngr:NAEGRDRAFT_67812"/>
<proteinExistence type="inferred from homology"/>
<dbReference type="GO" id="GO:0003924">
    <property type="term" value="F:GTPase activity"/>
    <property type="evidence" value="ECO:0007669"/>
    <property type="project" value="InterPro"/>
</dbReference>
<dbReference type="EMBL" id="GG738869">
    <property type="protein sequence ID" value="EFC44276.1"/>
    <property type="molecule type" value="Genomic_DNA"/>
</dbReference>
<keyword evidence="9" id="KW-1185">Reference proteome</keyword>
<dbReference type="STRING" id="5762.D2VG08"/>
<dbReference type="GO" id="GO:0005737">
    <property type="term" value="C:cytoplasm"/>
    <property type="evidence" value="ECO:0007669"/>
    <property type="project" value="TreeGrafter"/>
</dbReference>
<keyword evidence="3" id="KW-0813">Transport</keyword>
<dbReference type="InterPro" id="IPR005225">
    <property type="entry name" value="Small_GTP-bd"/>
</dbReference>
<dbReference type="VEuPathDB" id="AmoebaDB:NAEGRDRAFT_67812"/>
<dbReference type="InterPro" id="IPR001806">
    <property type="entry name" value="Small_GTPase"/>
</dbReference>
<dbReference type="PROSITE" id="PS51418">
    <property type="entry name" value="RAN"/>
    <property type="match status" value="1"/>
</dbReference>
<dbReference type="PANTHER" id="PTHR24071">
    <property type="entry name" value="RAN GTPASE"/>
    <property type="match status" value="1"/>
</dbReference>
<evidence type="ECO:0000256" key="2">
    <source>
        <dbReference type="ARBA" id="ARBA00008028"/>
    </source>
</evidence>
<evidence type="ECO:0000256" key="3">
    <source>
        <dbReference type="ARBA" id="ARBA00022448"/>
    </source>
</evidence>
<gene>
    <name evidence="8" type="ORF">NAEGRDRAFT_67812</name>
</gene>
<dbReference type="Pfam" id="PF00071">
    <property type="entry name" value="Ras"/>
    <property type="match status" value="1"/>
</dbReference>
<dbReference type="SMART" id="SM00175">
    <property type="entry name" value="RAB"/>
    <property type="match status" value="1"/>
</dbReference>
<dbReference type="GeneID" id="8856724"/>
<dbReference type="AlphaFoldDB" id="D2VG08"/>
<keyword evidence="7" id="KW-0539">Nucleus</keyword>
<dbReference type="InParanoid" id="D2VG08"/>
<sequence length="330" mass="38161">MDDDQGEEIKQVHLIDNFSIRQVRYIIRDELLKFIVKYENSLTREGILKKNQVSRNSNNQENIVVDDTKSMNEGSTIENQRLMELFQSRLELFNFYFSHFYRKLPSVNASESTNKQISIVSSLFQHKDQLVDSSSTLNNNTETKKILIIGDGGVGKTTFCRSMNDDFQFDKRYLVTMGCEVNSYQLKIGNLETNLNLWDTAGPEKFGALRDAYYVNASACIISFDLTSRITYKNTPNWFRAIKRVEPECEVIIVGMKLDQTDNIKVQPKHIIFPRKKYCPYIALSCLQQVNNRAVMWYAALISHFVSNLKGVPETPTCNECNKEQFDFNL</sequence>
<dbReference type="GO" id="GO:0000054">
    <property type="term" value="P:ribosomal subunit export from nucleus"/>
    <property type="evidence" value="ECO:0007669"/>
    <property type="project" value="TreeGrafter"/>
</dbReference>
<dbReference type="InterPro" id="IPR002041">
    <property type="entry name" value="Ran_GTPase"/>
</dbReference>
<dbReference type="SMART" id="SM00174">
    <property type="entry name" value="RHO"/>
    <property type="match status" value="1"/>
</dbReference>
<reference evidence="8 9" key="1">
    <citation type="journal article" date="2010" name="Cell">
        <title>The genome of Naegleria gruberi illuminates early eukaryotic versatility.</title>
        <authorList>
            <person name="Fritz-Laylin L.K."/>
            <person name="Prochnik S.E."/>
            <person name="Ginger M.L."/>
            <person name="Dacks J.B."/>
            <person name="Carpenter M.L."/>
            <person name="Field M.C."/>
            <person name="Kuo A."/>
            <person name="Paredez A."/>
            <person name="Chapman J."/>
            <person name="Pham J."/>
            <person name="Shu S."/>
            <person name="Neupane R."/>
            <person name="Cipriano M."/>
            <person name="Mancuso J."/>
            <person name="Tu H."/>
            <person name="Salamov A."/>
            <person name="Lindquist E."/>
            <person name="Shapiro H."/>
            <person name="Lucas S."/>
            <person name="Grigoriev I.V."/>
            <person name="Cande W.Z."/>
            <person name="Fulton C."/>
            <person name="Rokhsar D.S."/>
            <person name="Dawson S.C."/>
        </authorList>
    </citation>
    <scope>NUCLEOTIDE SEQUENCE [LARGE SCALE GENOMIC DNA]</scope>
    <source>
        <strain evidence="8 9">NEG-M</strain>
    </source>
</reference>
<comment type="subcellular location">
    <subcellularLocation>
        <location evidence="1">Nucleus</location>
    </subcellularLocation>
</comment>
<dbReference type="PROSITE" id="PS51419">
    <property type="entry name" value="RAB"/>
    <property type="match status" value="1"/>
</dbReference>
<dbReference type="GO" id="GO:0005634">
    <property type="term" value="C:nucleus"/>
    <property type="evidence" value="ECO:0007669"/>
    <property type="project" value="UniProtKB-SubCell"/>
</dbReference>
<dbReference type="NCBIfam" id="TIGR00231">
    <property type="entry name" value="small_GTP"/>
    <property type="match status" value="1"/>
</dbReference>
<keyword evidence="5" id="KW-0653">Protein transport</keyword>
<evidence type="ECO:0000313" key="9">
    <source>
        <dbReference type="Proteomes" id="UP000006671"/>
    </source>
</evidence>
<evidence type="ECO:0000256" key="7">
    <source>
        <dbReference type="ARBA" id="ARBA00023242"/>
    </source>
</evidence>
<protein>
    <submittedName>
        <fullName evidence="8">Ran family small GTPase</fullName>
    </submittedName>
</protein>
<evidence type="ECO:0000256" key="4">
    <source>
        <dbReference type="ARBA" id="ARBA00022741"/>
    </source>
</evidence>
<evidence type="ECO:0000256" key="5">
    <source>
        <dbReference type="ARBA" id="ARBA00022927"/>
    </source>
</evidence>
<organism evidence="9">
    <name type="scientific">Naegleria gruberi</name>
    <name type="common">Amoeba</name>
    <dbReference type="NCBI Taxonomy" id="5762"/>
    <lineage>
        <taxon>Eukaryota</taxon>
        <taxon>Discoba</taxon>
        <taxon>Heterolobosea</taxon>
        <taxon>Tetramitia</taxon>
        <taxon>Eutetramitia</taxon>
        <taxon>Vahlkampfiidae</taxon>
        <taxon>Naegleria</taxon>
    </lineage>
</organism>
<name>D2VG08_NAEGR</name>
<dbReference type="OrthoDB" id="10375476at2759"/>
<dbReference type="SUPFAM" id="SSF52540">
    <property type="entry name" value="P-loop containing nucleoside triphosphate hydrolases"/>
    <property type="match status" value="1"/>
</dbReference>
<keyword evidence="4" id="KW-0547">Nucleotide-binding</keyword>
<accession>D2VG08</accession>
<dbReference type="InterPro" id="IPR027417">
    <property type="entry name" value="P-loop_NTPase"/>
</dbReference>
<dbReference type="PANTHER" id="PTHR24071:SF0">
    <property type="entry name" value="GTP-BINDING NUCLEAR PROTEIN RAN"/>
    <property type="match status" value="1"/>
</dbReference>
<evidence type="ECO:0000313" key="8">
    <source>
        <dbReference type="EMBL" id="EFC44276.1"/>
    </source>
</evidence>
<dbReference type="SMART" id="SM00176">
    <property type="entry name" value="RAN"/>
    <property type="match status" value="1"/>
</dbReference>
<dbReference type="GO" id="GO:0006606">
    <property type="term" value="P:protein import into nucleus"/>
    <property type="evidence" value="ECO:0007669"/>
    <property type="project" value="TreeGrafter"/>
</dbReference>
<evidence type="ECO:0000256" key="6">
    <source>
        <dbReference type="ARBA" id="ARBA00023134"/>
    </source>
</evidence>
<keyword evidence="6" id="KW-0342">GTP-binding</keyword>
<dbReference type="SMART" id="SM00173">
    <property type="entry name" value="RAS"/>
    <property type="match status" value="1"/>
</dbReference>
<evidence type="ECO:0000256" key="1">
    <source>
        <dbReference type="ARBA" id="ARBA00004123"/>
    </source>
</evidence>
<dbReference type="RefSeq" id="XP_002677020.1">
    <property type="nucleotide sequence ID" value="XM_002676974.1"/>
</dbReference>
<dbReference type="Gene3D" id="3.40.50.300">
    <property type="entry name" value="P-loop containing nucleotide triphosphate hydrolases"/>
    <property type="match status" value="1"/>
</dbReference>